<evidence type="ECO:0000256" key="1">
    <source>
        <dbReference type="SAM" id="Phobius"/>
    </source>
</evidence>
<proteinExistence type="predicted"/>
<sequence>MIFRFIRGYALLAAIPLVAMMVLKLNGASWYVATRSLLGGVLVYIVLLVAITYQFTKELRAAEFDEQQDTK</sequence>
<dbReference type="Proteomes" id="UP000283709">
    <property type="component" value="Unassembled WGS sequence"/>
</dbReference>
<comment type="caution">
    <text evidence="2">The sequence shown here is derived from an EMBL/GenBank/DDBJ whole genome shotgun (WGS) entry which is preliminary data.</text>
</comment>
<feature type="transmembrane region" description="Helical" evidence="1">
    <location>
        <begin position="37"/>
        <end position="55"/>
    </location>
</feature>
<keyword evidence="1" id="KW-0812">Transmembrane</keyword>
<gene>
    <name evidence="2" type="ORF">BCY88_30405</name>
</gene>
<dbReference type="AlphaFoldDB" id="A0A3R7HGC4"/>
<evidence type="ECO:0000313" key="3">
    <source>
        <dbReference type="Proteomes" id="UP000283709"/>
    </source>
</evidence>
<keyword evidence="1" id="KW-0472">Membrane</keyword>
<feature type="transmembrane region" description="Helical" evidence="1">
    <location>
        <begin position="6"/>
        <end position="25"/>
    </location>
</feature>
<protein>
    <submittedName>
        <fullName evidence="2">Uncharacterized protein</fullName>
    </submittedName>
</protein>
<keyword evidence="1" id="KW-1133">Transmembrane helix</keyword>
<organism evidence="2 3">
    <name type="scientific">Paraburkholderia fungorum</name>
    <dbReference type="NCBI Taxonomy" id="134537"/>
    <lineage>
        <taxon>Bacteria</taxon>
        <taxon>Pseudomonadati</taxon>
        <taxon>Pseudomonadota</taxon>
        <taxon>Betaproteobacteria</taxon>
        <taxon>Burkholderiales</taxon>
        <taxon>Burkholderiaceae</taxon>
        <taxon>Paraburkholderia</taxon>
    </lineage>
</organism>
<evidence type="ECO:0000313" key="2">
    <source>
        <dbReference type="EMBL" id="RKF43916.1"/>
    </source>
</evidence>
<reference evidence="2 3" key="1">
    <citation type="submission" date="2016-07" db="EMBL/GenBank/DDBJ databases">
        <title>Genome analysis of Burkholderia fungorum ES3-20.</title>
        <authorList>
            <person name="Xu D."/>
            <person name="Yao R."/>
            <person name="Zheng S."/>
        </authorList>
    </citation>
    <scope>NUCLEOTIDE SEQUENCE [LARGE SCALE GENOMIC DNA]</scope>
    <source>
        <strain evidence="2 3">ES3-20</strain>
    </source>
</reference>
<name>A0A3R7HGC4_9BURK</name>
<dbReference type="EMBL" id="MCAS01000022">
    <property type="protein sequence ID" value="RKF43916.1"/>
    <property type="molecule type" value="Genomic_DNA"/>
</dbReference>
<accession>A0A3R7HGC4</accession>